<dbReference type="EMBL" id="DUJS01000004">
    <property type="protein sequence ID" value="HII70584.1"/>
    <property type="molecule type" value="Genomic_DNA"/>
</dbReference>
<name>A0A832T6P1_9EURY</name>
<organism evidence="3 4">
    <name type="scientific">Methanopyrus kandleri</name>
    <dbReference type="NCBI Taxonomy" id="2320"/>
    <lineage>
        <taxon>Archaea</taxon>
        <taxon>Methanobacteriati</taxon>
        <taxon>Methanobacteriota</taxon>
        <taxon>Methanomada group</taxon>
        <taxon>Methanopyri</taxon>
        <taxon>Methanopyrales</taxon>
        <taxon>Methanopyraceae</taxon>
        <taxon>Methanopyrus</taxon>
    </lineage>
</organism>
<dbReference type="Proteomes" id="UP000619545">
    <property type="component" value="Unassembled WGS sequence"/>
</dbReference>
<comment type="caution">
    <text evidence="3">The sequence shown here is derived from an EMBL/GenBank/DDBJ whole genome shotgun (WGS) entry which is preliminary data.</text>
</comment>
<dbReference type="SMR" id="A0A832T6P1"/>
<dbReference type="OMA" id="GINEWRK"/>
<reference evidence="3" key="1">
    <citation type="journal article" date="2020" name="bioRxiv">
        <title>A rank-normalized archaeal taxonomy based on genome phylogeny resolves widespread incomplete and uneven classifications.</title>
        <authorList>
            <person name="Rinke C."/>
            <person name="Chuvochina M."/>
            <person name="Mussig A.J."/>
            <person name="Chaumeil P.-A."/>
            <person name="Waite D.W."/>
            <person name="Whitman W.B."/>
            <person name="Parks D.H."/>
            <person name="Hugenholtz P."/>
        </authorList>
    </citation>
    <scope>NUCLEOTIDE SEQUENCE</scope>
    <source>
        <strain evidence="3">UBA8853</strain>
    </source>
</reference>
<gene>
    <name evidence="3" type="ORF">HA336_05065</name>
</gene>
<dbReference type="RefSeq" id="WP_011018645.1">
    <property type="nucleotide sequence ID" value="NZ_DUJS01000004.1"/>
</dbReference>
<dbReference type="InterPro" id="IPR003746">
    <property type="entry name" value="DUF167"/>
</dbReference>
<dbReference type="Pfam" id="PF02594">
    <property type="entry name" value="DUF167"/>
    <property type="match status" value="1"/>
</dbReference>
<dbReference type="GO" id="GO:0005737">
    <property type="term" value="C:cytoplasm"/>
    <property type="evidence" value="ECO:0007669"/>
    <property type="project" value="TreeGrafter"/>
</dbReference>
<evidence type="ECO:0000256" key="2">
    <source>
        <dbReference type="HAMAP-Rule" id="MF_00634"/>
    </source>
</evidence>
<evidence type="ECO:0000313" key="3">
    <source>
        <dbReference type="EMBL" id="HII70584.1"/>
    </source>
</evidence>
<sequence>MESPVKEHREGTLIRVRVNPDADTTDLKGVDEWRGVLEVDVAAPPVKGKANRELLEFLGRKLNTTCELVSGEKSREKLVLARDVSVDEVKERLGLR</sequence>
<protein>
    <recommendedName>
        <fullName evidence="2">UPF0235 protein HA336_05065</fullName>
    </recommendedName>
</protein>
<accession>A0A832T6P1</accession>
<dbReference type="SMART" id="SM01152">
    <property type="entry name" value="DUF167"/>
    <property type="match status" value="1"/>
</dbReference>
<evidence type="ECO:0000256" key="1">
    <source>
        <dbReference type="ARBA" id="ARBA00010364"/>
    </source>
</evidence>
<dbReference type="PANTHER" id="PTHR13420:SF7">
    <property type="entry name" value="UPF0235 PROTEIN C15ORF40"/>
    <property type="match status" value="1"/>
</dbReference>
<dbReference type="InterPro" id="IPR036591">
    <property type="entry name" value="YggU-like_sf"/>
</dbReference>
<dbReference type="NCBIfam" id="TIGR00251">
    <property type="entry name" value="DUF167 family protein"/>
    <property type="match status" value="1"/>
</dbReference>
<dbReference type="Gene3D" id="3.30.1200.10">
    <property type="entry name" value="YggU-like"/>
    <property type="match status" value="1"/>
</dbReference>
<proteinExistence type="inferred from homology"/>
<evidence type="ECO:0000313" key="4">
    <source>
        <dbReference type="Proteomes" id="UP000619545"/>
    </source>
</evidence>
<dbReference type="PANTHER" id="PTHR13420">
    <property type="entry name" value="UPF0235 PROTEIN C15ORF40"/>
    <property type="match status" value="1"/>
</dbReference>
<dbReference type="HAMAP" id="MF_00634">
    <property type="entry name" value="UPF0235"/>
    <property type="match status" value="1"/>
</dbReference>
<dbReference type="AlphaFoldDB" id="A0A832T6P1"/>
<dbReference type="GeneID" id="1477576"/>
<comment type="similarity">
    <text evidence="1 2">Belongs to the UPF0235 family.</text>
</comment>
<dbReference type="SUPFAM" id="SSF69786">
    <property type="entry name" value="YggU-like"/>
    <property type="match status" value="1"/>
</dbReference>